<dbReference type="Pfam" id="PF16092">
    <property type="entry name" value="CFAP61_N"/>
    <property type="match status" value="1"/>
</dbReference>
<keyword evidence="3" id="KW-1185">Reference proteome</keyword>
<name>H2ZU18_LATCH</name>
<reference evidence="2" key="3">
    <citation type="submission" date="2025-09" db="UniProtKB">
        <authorList>
            <consortium name="Ensembl"/>
        </authorList>
    </citation>
    <scope>IDENTIFICATION</scope>
</reference>
<evidence type="ECO:0000313" key="2">
    <source>
        <dbReference type="Ensembl" id="ENSLACP00000000889.1"/>
    </source>
</evidence>
<evidence type="ECO:0000313" key="3">
    <source>
        <dbReference type="Proteomes" id="UP000008672"/>
    </source>
</evidence>
<reference evidence="2" key="2">
    <citation type="submission" date="2025-08" db="UniProtKB">
        <authorList>
            <consortium name="Ensembl"/>
        </authorList>
    </citation>
    <scope>IDENTIFICATION</scope>
</reference>
<dbReference type="InterPro" id="IPR038884">
    <property type="entry name" value="CFAP61"/>
</dbReference>
<organism evidence="2 3">
    <name type="scientific">Latimeria chalumnae</name>
    <name type="common">Coelacanth</name>
    <dbReference type="NCBI Taxonomy" id="7897"/>
    <lineage>
        <taxon>Eukaryota</taxon>
        <taxon>Metazoa</taxon>
        <taxon>Chordata</taxon>
        <taxon>Craniata</taxon>
        <taxon>Vertebrata</taxon>
        <taxon>Euteleostomi</taxon>
        <taxon>Coelacanthiformes</taxon>
        <taxon>Coelacanthidae</taxon>
        <taxon>Latimeria</taxon>
    </lineage>
</organism>
<protein>
    <submittedName>
        <fullName evidence="2">Cilia and flagella associated protein 61</fullName>
    </submittedName>
</protein>
<sequence>LGLRMSELGKTTEVITARRTESLDAHEISKLITPDTENVFGRVNIIYLLEKANLAVTLSNEKNEIVAHAAFLDYPNLDSVDPADWETWLHERYDSSNCTVPKSTLY</sequence>
<dbReference type="AlphaFoldDB" id="H2ZU18"/>
<dbReference type="InterPro" id="IPR032151">
    <property type="entry name" value="CFAP61_N"/>
</dbReference>
<feature type="domain" description="Cilia- and flagella-associated protein 61 N-terminal" evidence="1">
    <location>
        <begin position="17"/>
        <end position="100"/>
    </location>
</feature>
<dbReference type="Proteomes" id="UP000008672">
    <property type="component" value="Unassembled WGS sequence"/>
</dbReference>
<reference evidence="3" key="1">
    <citation type="submission" date="2011-08" db="EMBL/GenBank/DDBJ databases">
        <title>The draft genome of Latimeria chalumnae.</title>
        <authorList>
            <person name="Di Palma F."/>
            <person name="Alfoldi J."/>
            <person name="Johnson J."/>
            <person name="Berlin A."/>
            <person name="Gnerre S."/>
            <person name="Jaffe D."/>
            <person name="MacCallum I."/>
            <person name="Young S."/>
            <person name="Walker B.J."/>
            <person name="Lander E."/>
            <person name="Lindblad-Toh K."/>
        </authorList>
    </citation>
    <scope>NUCLEOTIDE SEQUENCE [LARGE SCALE GENOMIC DNA]</scope>
    <source>
        <strain evidence="3">Wild caught</strain>
    </source>
</reference>
<accession>H2ZU18</accession>
<dbReference type="InParanoid" id="H2ZU18"/>
<evidence type="ECO:0000259" key="1">
    <source>
        <dbReference type="Pfam" id="PF16092"/>
    </source>
</evidence>
<dbReference type="Ensembl" id="ENSLACT00000000898.1">
    <property type="protein sequence ID" value="ENSLACP00000000889.1"/>
    <property type="gene ID" value="ENSLACG00000000801.1"/>
</dbReference>
<dbReference type="STRING" id="7897.ENSLACP00000000889"/>
<proteinExistence type="predicted"/>
<dbReference type="GeneTree" id="ENSGT00390000004987"/>
<dbReference type="eggNOG" id="ENOG502QSEC">
    <property type="taxonomic scope" value="Eukaryota"/>
</dbReference>
<dbReference type="PANTHER" id="PTHR21178:SF8">
    <property type="entry name" value="CILIA- AND FLAGELLA-ASSOCIATED PROTEIN 61"/>
    <property type="match status" value="1"/>
</dbReference>
<dbReference type="HOGENOM" id="CLU_2229240_0_0_1"/>
<dbReference type="EMBL" id="AFYH01261137">
    <property type="status" value="NOT_ANNOTATED_CDS"/>
    <property type="molecule type" value="Genomic_DNA"/>
</dbReference>
<dbReference type="Bgee" id="ENSLACG00000000801">
    <property type="expression patterns" value="Expressed in post-anal tail muscle and 1 other cell type or tissue"/>
</dbReference>
<dbReference type="OMA" id="CHEIMTT"/>
<dbReference type="PANTHER" id="PTHR21178">
    <property type="entry name" value="CILIA- AND FLAGELLA-ASSOCIATED PROTEIN 61"/>
    <property type="match status" value="1"/>
</dbReference>